<evidence type="ECO:0000313" key="1">
    <source>
        <dbReference type="EMBL" id="CEN53776.1"/>
    </source>
</evidence>
<dbReference type="RefSeq" id="WP_042008854.1">
    <property type="nucleotide sequence ID" value="NZ_CDOL01000246.1"/>
</dbReference>
<reference evidence="1 2" key="1">
    <citation type="submission" date="2015-01" db="EMBL/GenBank/DDBJ databases">
        <authorList>
            <person name="Xiang T."/>
            <person name="Song Y."/>
            <person name="Huang L."/>
            <person name="Wang B."/>
            <person name="Wu P."/>
        </authorList>
    </citation>
    <scope>NUCLEOTIDE SEQUENCE [LARGE SCALE GENOMIC DNA]</scope>
    <source>
        <strain evidence="1 2">CcD93</strain>
    </source>
</reference>
<protein>
    <submittedName>
        <fullName evidence="1">Uncharacterized protein</fullName>
    </submittedName>
</protein>
<name>A0A0B7IPH9_9FLAO</name>
<sequence>MKRIESIDLQGANAYFTNFDNRIVASSSNIEALERYIERSLKVLLLTKNNVVCAASHLVNPITYKLFSSNPILLKKEMVLPAFRKDKKEISELFEGKNINHKRKKEYISFYNDILSKTVLWELEENSTWFRDTFIKGLISKNSVVRSNLKYLSNSQIEKFILEIQNCKILDRNKIDILTLHFDTESRLILRNYRELVYHMSGARVVNCESTLPQENYIDYSFTDLENRKTQLSELQIFWKIYIELLLEMLNRYKFPIEGLDNLSFNDIYCLRQPILNSDFIENYNKFIHLSINSISKENRIDILYNTQELMKIRESLELQYKEIFESQLTSYFKKNFLHFSKETLKNSANIGLGFTPIPNIISGGLNFVNEIKAAYFNVHQSFTNLNAIKNYNHYIQGKEKILKNYINKFNIRKGTEMVDLIKLIQYTLSEKSTF</sequence>
<accession>A0A0B7IPH9</accession>
<dbReference type="AlphaFoldDB" id="A0A0B7IPH9"/>
<dbReference type="EMBL" id="CDOL01000246">
    <property type="protein sequence ID" value="CEN53776.1"/>
    <property type="molecule type" value="Genomic_DNA"/>
</dbReference>
<gene>
    <name evidence="1" type="ORF">CCAND93_560005</name>
</gene>
<organism evidence="1 2">
    <name type="scientific">Capnocytophaga canis</name>
    <dbReference type="NCBI Taxonomy" id="1848903"/>
    <lineage>
        <taxon>Bacteria</taxon>
        <taxon>Pseudomonadati</taxon>
        <taxon>Bacteroidota</taxon>
        <taxon>Flavobacteriia</taxon>
        <taxon>Flavobacteriales</taxon>
        <taxon>Flavobacteriaceae</taxon>
        <taxon>Capnocytophaga</taxon>
    </lineage>
</organism>
<evidence type="ECO:0000313" key="2">
    <source>
        <dbReference type="Proteomes" id="UP000038200"/>
    </source>
</evidence>
<proteinExistence type="predicted"/>
<dbReference type="Proteomes" id="UP000038200">
    <property type="component" value="Unassembled WGS sequence"/>
</dbReference>
<dbReference type="OrthoDB" id="9554068at2"/>